<name>A0ACB0YR21_MELEN</name>
<keyword evidence="2" id="KW-1185">Reference proteome</keyword>
<proteinExistence type="predicted"/>
<protein>
    <submittedName>
        <fullName evidence="1">Uncharacterized protein</fullName>
    </submittedName>
</protein>
<sequence>MKEKRNVCTNPPSARIPLPPFTPSSLHPSFPKNYNQTAFLLNFLLSLQKSQREKINNLRAVFVFSFC</sequence>
<dbReference type="EMBL" id="CAVMJV010000017">
    <property type="protein sequence ID" value="CAK5058742.1"/>
    <property type="molecule type" value="Genomic_DNA"/>
</dbReference>
<accession>A0ACB0YR21</accession>
<comment type="caution">
    <text evidence="1">The sequence shown here is derived from an EMBL/GenBank/DDBJ whole genome shotgun (WGS) entry which is preliminary data.</text>
</comment>
<evidence type="ECO:0000313" key="1">
    <source>
        <dbReference type="EMBL" id="CAK5058742.1"/>
    </source>
</evidence>
<reference evidence="1" key="1">
    <citation type="submission" date="2023-11" db="EMBL/GenBank/DDBJ databases">
        <authorList>
            <person name="Poullet M."/>
        </authorList>
    </citation>
    <scope>NUCLEOTIDE SEQUENCE</scope>
    <source>
        <strain evidence="1">E1834</strain>
    </source>
</reference>
<organism evidence="1 2">
    <name type="scientific">Meloidogyne enterolobii</name>
    <name type="common">Root-knot nematode worm</name>
    <name type="synonym">Meloidogyne mayaguensis</name>
    <dbReference type="NCBI Taxonomy" id="390850"/>
    <lineage>
        <taxon>Eukaryota</taxon>
        <taxon>Metazoa</taxon>
        <taxon>Ecdysozoa</taxon>
        <taxon>Nematoda</taxon>
        <taxon>Chromadorea</taxon>
        <taxon>Rhabditida</taxon>
        <taxon>Tylenchina</taxon>
        <taxon>Tylenchomorpha</taxon>
        <taxon>Tylenchoidea</taxon>
        <taxon>Meloidogynidae</taxon>
        <taxon>Meloidogyninae</taxon>
        <taxon>Meloidogyne</taxon>
    </lineage>
</organism>
<dbReference type="Proteomes" id="UP001497535">
    <property type="component" value="Unassembled WGS sequence"/>
</dbReference>
<evidence type="ECO:0000313" key="2">
    <source>
        <dbReference type="Proteomes" id="UP001497535"/>
    </source>
</evidence>
<gene>
    <name evidence="1" type="ORF">MENTE1834_LOCUS15524</name>
</gene>